<keyword evidence="2" id="KW-1185">Reference proteome</keyword>
<dbReference type="EMBL" id="JAIZAY010000012">
    <property type="protein sequence ID" value="KAJ8031732.1"/>
    <property type="molecule type" value="Genomic_DNA"/>
</dbReference>
<proteinExistence type="predicted"/>
<sequence>MTEPGTRRPLFEAIPLDFDQESPEYHFHFLRSKFFRRDDGILLWCAYAPEETAPSTYAIESGDEFWKVQVIYRLDQRRSRKYFVDRLHYWAGIPSLMPYTHQIAYICAYKDNKLFSYVYQRHLVGFKVEGEDLSESEIQLLTPYEMIDSIMENFPQYTRDMIQSAMDTVDYCSRLYCL</sequence>
<gene>
    <name evidence="1" type="ORF">HOLleu_25029</name>
</gene>
<organism evidence="1 2">
    <name type="scientific">Holothuria leucospilota</name>
    <name type="common">Black long sea cucumber</name>
    <name type="synonym">Mertensiothuria leucospilota</name>
    <dbReference type="NCBI Taxonomy" id="206669"/>
    <lineage>
        <taxon>Eukaryota</taxon>
        <taxon>Metazoa</taxon>
        <taxon>Echinodermata</taxon>
        <taxon>Eleutherozoa</taxon>
        <taxon>Echinozoa</taxon>
        <taxon>Holothuroidea</taxon>
        <taxon>Aspidochirotacea</taxon>
        <taxon>Aspidochirotida</taxon>
        <taxon>Holothuriidae</taxon>
        <taxon>Holothuria</taxon>
    </lineage>
</organism>
<comment type="caution">
    <text evidence="1">The sequence shown here is derived from an EMBL/GenBank/DDBJ whole genome shotgun (WGS) entry which is preliminary data.</text>
</comment>
<protein>
    <submittedName>
        <fullName evidence="1">Uncharacterized protein</fullName>
    </submittedName>
</protein>
<evidence type="ECO:0000313" key="1">
    <source>
        <dbReference type="EMBL" id="KAJ8031732.1"/>
    </source>
</evidence>
<name>A0A9Q1BS12_HOLLE</name>
<dbReference type="Proteomes" id="UP001152320">
    <property type="component" value="Chromosome 12"/>
</dbReference>
<dbReference type="OrthoDB" id="10260017at2759"/>
<reference evidence="1" key="1">
    <citation type="submission" date="2021-10" db="EMBL/GenBank/DDBJ databases">
        <title>Tropical sea cucumber genome reveals ecological adaptation and Cuvierian tubules defense mechanism.</title>
        <authorList>
            <person name="Chen T."/>
        </authorList>
    </citation>
    <scope>NUCLEOTIDE SEQUENCE</scope>
    <source>
        <strain evidence="1">Nanhai2018</strain>
        <tissue evidence="1">Muscle</tissue>
    </source>
</reference>
<accession>A0A9Q1BS12</accession>
<dbReference type="AlphaFoldDB" id="A0A9Q1BS12"/>
<evidence type="ECO:0000313" key="2">
    <source>
        <dbReference type="Proteomes" id="UP001152320"/>
    </source>
</evidence>